<keyword evidence="3" id="KW-1185">Reference proteome</keyword>
<feature type="region of interest" description="Disordered" evidence="1">
    <location>
        <begin position="36"/>
        <end position="63"/>
    </location>
</feature>
<proteinExistence type="predicted"/>
<feature type="compositionally biased region" description="Polar residues" evidence="1">
    <location>
        <begin position="45"/>
        <end position="63"/>
    </location>
</feature>
<accession>A0A1E7FH75</accession>
<dbReference type="AlphaFoldDB" id="A0A1E7FH75"/>
<evidence type="ECO:0000313" key="3">
    <source>
        <dbReference type="Proteomes" id="UP000095751"/>
    </source>
</evidence>
<name>A0A1E7FH75_9STRA</name>
<sequence length="366" mass="40638">MSASSPFRSHLLQQWTKGAGRSPIGVATWLKKAIDEDTEEDNSNPRRSQTQSSNLYRSTQTLSSKDVSLSSMHALWSASVKRKKNEVKNRDVLSSTGLSSAAVATENHDEEKNDIPLGSLTVDRNYITRKLYSDAINSMMTPKGGAAASNATDDDERRELLKTAIDRAVRVAQINCSSSQNGEVVVVPFAFRRFFSNSQSSERLTEIGCRVNNKLAQTKNNDDEHNKAMNNSKVKEWSNNNVPAFIVALVHNNQRATNEKEEEELNDNDPFEAMEYSPPETEQNLEDYATTCAAVQNVITSLHTDGFCTTMCAAEPIIKTSAFRKLVKADSTDRIVALIMVNETINNQPKEEEIGSTTRDLLIDLP</sequence>
<organism evidence="2 3">
    <name type="scientific">Fragilariopsis cylindrus CCMP1102</name>
    <dbReference type="NCBI Taxonomy" id="635003"/>
    <lineage>
        <taxon>Eukaryota</taxon>
        <taxon>Sar</taxon>
        <taxon>Stramenopiles</taxon>
        <taxon>Ochrophyta</taxon>
        <taxon>Bacillariophyta</taxon>
        <taxon>Bacillariophyceae</taxon>
        <taxon>Bacillariophycidae</taxon>
        <taxon>Bacillariales</taxon>
        <taxon>Bacillariaceae</taxon>
        <taxon>Fragilariopsis</taxon>
    </lineage>
</organism>
<evidence type="ECO:0000256" key="1">
    <source>
        <dbReference type="SAM" id="MobiDB-lite"/>
    </source>
</evidence>
<dbReference type="Gene3D" id="3.40.109.10">
    <property type="entry name" value="NADH Oxidase"/>
    <property type="match status" value="1"/>
</dbReference>
<protein>
    <submittedName>
        <fullName evidence="2">Uncharacterized protein</fullName>
    </submittedName>
</protein>
<dbReference type="GO" id="GO:0016491">
    <property type="term" value="F:oxidoreductase activity"/>
    <property type="evidence" value="ECO:0007669"/>
    <property type="project" value="InterPro"/>
</dbReference>
<dbReference type="KEGG" id="fcy:FRACYDRAFT_260902"/>
<dbReference type="Proteomes" id="UP000095751">
    <property type="component" value="Unassembled WGS sequence"/>
</dbReference>
<dbReference type="OrthoDB" id="45950at2759"/>
<reference evidence="2 3" key="1">
    <citation type="submission" date="2016-09" db="EMBL/GenBank/DDBJ databases">
        <title>Extensive genetic diversity and differential bi-allelic expression allows diatom success in the polar Southern Ocean.</title>
        <authorList>
            <consortium name="DOE Joint Genome Institute"/>
            <person name="Mock T."/>
            <person name="Otillar R.P."/>
            <person name="Strauss J."/>
            <person name="Dupont C."/>
            <person name="Frickenhaus S."/>
            <person name="Maumus F."/>
            <person name="Mcmullan M."/>
            <person name="Sanges R."/>
            <person name="Schmutz J."/>
            <person name="Toseland A."/>
            <person name="Valas R."/>
            <person name="Veluchamy A."/>
            <person name="Ward B.J."/>
            <person name="Allen A."/>
            <person name="Barry K."/>
            <person name="Falciatore A."/>
            <person name="Ferrante M."/>
            <person name="Fortunato A.E."/>
            <person name="Gloeckner G."/>
            <person name="Gruber A."/>
            <person name="Hipkin R."/>
            <person name="Janech M."/>
            <person name="Kroth P."/>
            <person name="Leese F."/>
            <person name="Lindquist E."/>
            <person name="Lyon B.R."/>
            <person name="Martin J."/>
            <person name="Mayer C."/>
            <person name="Parker M."/>
            <person name="Quesneville H."/>
            <person name="Raymond J."/>
            <person name="Uhlig C."/>
            <person name="Valentin K.U."/>
            <person name="Worden A.Z."/>
            <person name="Armbrust E.V."/>
            <person name="Bowler C."/>
            <person name="Green B."/>
            <person name="Moulton V."/>
            <person name="Van Oosterhout C."/>
            <person name="Grigoriev I."/>
        </authorList>
    </citation>
    <scope>NUCLEOTIDE SEQUENCE [LARGE SCALE GENOMIC DNA]</scope>
    <source>
        <strain evidence="2 3">CCMP1102</strain>
    </source>
</reference>
<dbReference type="InParanoid" id="A0A1E7FH75"/>
<gene>
    <name evidence="2" type="ORF">FRACYDRAFT_260902</name>
</gene>
<dbReference type="EMBL" id="KV784357">
    <property type="protein sequence ID" value="OEU17522.1"/>
    <property type="molecule type" value="Genomic_DNA"/>
</dbReference>
<dbReference type="InterPro" id="IPR000415">
    <property type="entry name" value="Nitroreductase-like"/>
</dbReference>
<evidence type="ECO:0000313" key="2">
    <source>
        <dbReference type="EMBL" id="OEU17522.1"/>
    </source>
</evidence>